<evidence type="ECO:0000313" key="5">
    <source>
        <dbReference type="Proteomes" id="UP001168528"/>
    </source>
</evidence>
<dbReference type="PIRSF" id="PIRSF018266">
    <property type="entry name" value="FecR"/>
    <property type="match status" value="1"/>
</dbReference>
<proteinExistence type="predicted"/>
<keyword evidence="1" id="KW-0472">Membrane</keyword>
<name>A0ABT8RGL5_9BACT</name>
<dbReference type="Pfam" id="PF16344">
    <property type="entry name" value="FecR_C"/>
    <property type="match status" value="1"/>
</dbReference>
<reference evidence="4" key="1">
    <citation type="submission" date="2023-07" db="EMBL/GenBank/DDBJ databases">
        <title>The genome sequence of Rhodocytophaga aerolata KACC 12507.</title>
        <authorList>
            <person name="Zhang X."/>
        </authorList>
    </citation>
    <scope>NUCLEOTIDE SEQUENCE</scope>
    <source>
        <strain evidence="4">KACC 12507</strain>
    </source>
</reference>
<dbReference type="Pfam" id="PF04773">
    <property type="entry name" value="FecR"/>
    <property type="match status" value="1"/>
</dbReference>
<organism evidence="4 5">
    <name type="scientific">Rhodocytophaga aerolata</name>
    <dbReference type="NCBI Taxonomy" id="455078"/>
    <lineage>
        <taxon>Bacteria</taxon>
        <taxon>Pseudomonadati</taxon>
        <taxon>Bacteroidota</taxon>
        <taxon>Cytophagia</taxon>
        <taxon>Cytophagales</taxon>
        <taxon>Rhodocytophagaceae</taxon>
        <taxon>Rhodocytophaga</taxon>
    </lineage>
</organism>
<gene>
    <name evidence="4" type="ORF">Q0590_33550</name>
</gene>
<evidence type="ECO:0000259" key="3">
    <source>
        <dbReference type="Pfam" id="PF16344"/>
    </source>
</evidence>
<protein>
    <submittedName>
        <fullName evidence="4">FecR domain-containing protein</fullName>
    </submittedName>
</protein>
<dbReference type="Gene3D" id="2.60.120.1440">
    <property type="match status" value="1"/>
</dbReference>
<dbReference type="InterPro" id="IPR006860">
    <property type="entry name" value="FecR"/>
</dbReference>
<feature type="domain" description="Protein FecR C-terminal" evidence="3">
    <location>
        <begin position="278"/>
        <end position="344"/>
    </location>
</feature>
<dbReference type="InterPro" id="IPR032508">
    <property type="entry name" value="FecR_C"/>
</dbReference>
<dbReference type="Proteomes" id="UP001168528">
    <property type="component" value="Unassembled WGS sequence"/>
</dbReference>
<feature type="domain" description="FecR protein" evidence="2">
    <location>
        <begin position="137"/>
        <end position="231"/>
    </location>
</feature>
<evidence type="ECO:0000313" key="4">
    <source>
        <dbReference type="EMBL" id="MDO1451248.1"/>
    </source>
</evidence>
<evidence type="ECO:0000259" key="2">
    <source>
        <dbReference type="Pfam" id="PF04773"/>
    </source>
</evidence>
<keyword evidence="1" id="KW-0812">Transmembrane</keyword>
<dbReference type="RefSeq" id="WP_302042047.1">
    <property type="nucleotide sequence ID" value="NZ_JAUKPO010000049.1"/>
</dbReference>
<sequence length="349" mass="39902">MPYDQFTLHDFILDDFFIAWVKSPEPQSTIFWEDWLMKHPEKRALVEEARQLVLTLSDPGKELGERDKKQLWENINKKIQAQTSAKVSKQEVAAPRHSLFKWFFTGRVAASIIAILMLAAWIGWMSMHNHSSTVQFTTKYSEIKNIALPDGSQITLNANSTLRYSSEWNEQEDREVQLTGEAFFDVRKKPGKGNAKFIVHSQGLDIEVLGTQFNVNNRRDRVEVVLQEGKVGLSQVGNKGSSVTMAPGDYIAYSNQDSRILRKKVNPLLYSSWKEEETVFEEKPLYEIAEVLEDTKGVKMVFLNDSLKTLSFTGTLPNNDIDAFLMVLSKSFRINVSKEGNQIMLQKNK</sequence>
<dbReference type="InterPro" id="IPR012373">
    <property type="entry name" value="Ferrdict_sens_TM"/>
</dbReference>
<evidence type="ECO:0000256" key="1">
    <source>
        <dbReference type="SAM" id="Phobius"/>
    </source>
</evidence>
<dbReference type="PANTHER" id="PTHR30273:SF2">
    <property type="entry name" value="PROTEIN FECR"/>
    <property type="match status" value="1"/>
</dbReference>
<dbReference type="PANTHER" id="PTHR30273">
    <property type="entry name" value="PERIPLASMIC SIGNAL SENSOR AND SIGMA FACTOR ACTIVATOR FECR-RELATED"/>
    <property type="match status" value="1"/>
</dbReference>
<dbReference type="EMBL" id="JAUKPO010000049">
    <property type="protein sequence ID" value="MDO1451248.1"/>
    <property type="molecule type" value="Genomic_DNA"/>
</dbReference>
<feature type="transmembrane region" description="Helical" evidence="1">
    <location>
        <begin position="104"/>
        <end position="124"/>
    </location>
</feature>
<comment type="caution">
    <text evidence="4">The sequence shown here is derived from an EMBL/GenBank/DDBJ whole genome shotgun (WGS) entry which is preliminary data.</text>
</comment>
<dbReference type="Gene3D" id="3.55.50.30">
    <property type="match status" value="1"/>
</dbReference>
<keyword evidence="1" id="KW-1133">Transmembrane helix</keyword>
<keyword evidence="5" id="KW-1185">Reference proteome</keyword>
<accession>A0ABT8RGL5</accession>